<accession>A0A2S7SQA7</accession>
<dbReference type="Proteomes" id="UP000239872">
    <property type="component" value="Unassembled WGS sequence"/>
</dbReference>
<reference evidence="2 3" key="1">
    <citation type="submission" date="2018-01" db="EMBL/GenBank/DDBJ databases">
        <title>A novel member of the phylum Bacteroidetes isolated from glacier ice.</title>
        <authorList>
            <person name="Liu Q."/>
            <person name="Xin Y.-H."/>
        </authorList>
    </citation>
    <scope>NUCLEOTIDE SEQUENCE [LARGE SCALE GENOMIC DNA]</scope>
    <source>
        <strain evidence="2 3">RB1R16</strain>
    </source>
</reference>
<evidence type="ECO:0000313" key="3">
    <source>
        <dbReference type="Proteomes" id="UP000239872"/>
    </source>
</evidence>
<name>A0A2S7SQA7_9BACT</name>
<evidence type="ECO:0000256" key="1">
    <source>
        <dbReference type="SAM" id="Phobius"/>
    </source>
</evidence>
<feature type="transmembrane region" description="Helical" evidence="1">
    <location>
        <begin position="72"/>
        <end position="91"/>
    </location>
</feature>
<proteinExistence type="predicted"/>
<dbReference type="OrthoDB" id="1441312at2"/>
<gene>
    <name evidence="2" type="ORF">CJD36_021195</name>
</gene>
<dbReference type="RefSeq" id="WP_105041213.1">
    <property type="nucleotide sequence ID" value="NZ_PPSL01000008.1"/>
</dbReference>
<keyword evidence="1" id="KW-1133">Transmembrane helix</keyword>
<keyword evidence="3" id="KW-1185">Reference proteome</keyword>
<protein>
    <recommendedName>
        <fullName evidence="4">DUF4345 domain-containing protein</fullName>
    </recommendedName>
</protein>
<sequence length="123" mass="13726">MIAIRLVYLANIVVAGWIGICSLFFPKLPSATILQNVYPSTEVIRLVGALWLAIALLSLLGLWLPISFSPVLLLQLIYKAAWLLVVAVPAIKKEEAFPTGMASFFLVWVLVLPFVIPWSYWVK</sequence>
<comment type="caution">
    <text evidence="2">The sequence shown here is derived from an EMBL/GenBank/DDBJ whole genome shotgun (WGS) entry which is preliminary data.</text>
</comment>
<keyword evidence="1" id="KW-0812">Transmembrane</keyword>
<keyword evidence="1" id="KW-0472">Membrane</keyword>
<feature type="transmembrane region" description="Helical" evidence="1">
    <location>
        <begin position="103"/>
        <end position="121"/>
    </location>
</feature>
<dbReference type="EMBL" id="PPSL01000008">
    <property type="protein sequence ID" value="PQJ09092.1"/>
    <property type="molecule type" value="Genomic_DNA"/>
</dbReference>
<organism evidence="2 3">
    <name type="scientific">Flavipsychrobacter stenotrophus</name>
    <dbReference type="NCBI Taxonomy" id="2077091"/>
    <lineage>
        <taxon>Bacteria</taxon>
        <taxon>Pseudomonadati</taxon>
        <taxon>Bacteroidota</taxon>
        <taxon>Chitinophagia</taxon>
        <taxon>Chitinophagales</taxon>
        <taxon>Chitinophagaceae</taxon>
        <taxon>Flavipsychrobacter</taxon>
    </lineage>
</organism>
<feature type="transmembrane region" description="Helical" evidence="1">
    <location>
        <begin position="46"/>
        <end position="66"/>
    </location>
</feature>
<dbReference type="AlphaFoldDB" id="A0A2S7SQA7"/>
<feature type="transmembrane region" description="Helical" evidence="1">
    <location>
        <begin position="6"/>
        <end position="25"/>
    </location>
</feature>
<evidence type="ECO:0000313" key="2">
    <source>
        <dbReference type="EMBL" id="PQJ09092.1"/>
    </source>
</evidence>
<evidence type="ECO:0008006" key="4">
    <source>
        <dbReference type="Google" id="ProtNLM"/>
    </source>
</evidence>